<dbReference type="InterPro" id="IPR052159">
    <property type="entry name" value="Competence_DNA_uptake"/>
</dbReference>
<dbReference type="PANTHER" id="PTHR30619:SF1">
    <property type="entry name" value="RECOMBINATION PROTEIN 2"/>
    <property type="match status" value="1"/>
</dbReference>
<gene>
    <name evidence="1" type="ORF">KP005_05060</name>
</gene>
<evidence type="ECO:0008006" key="3">
    <source>
        <dbReference type="Google" id="ProtNLM"/>
    </source>
</evidence>
<dbReference type="PANTHER" id="PTHR30619">
    <property type="entry name" value="DNA INTERNALIZATION/COMPETENCE PROTEIN COMEC/REC2"/>
    <property type="match status" value="1"/>
</dbReference>
<dbReference type="EMBL" id="CP076724">
    <property type="protein sequence ID" value="QWV98659.1"/>
    <property type="molecule type" value="Genomic_DNA"/>
</dbReference>
<sequence length="368" mass="40251">MPEPLFRIEMLPALHGDSLLLEYGNPAHPRRVLIDGGPIGAYPALESRINAMPAGDRRFELVVMTHVDADHVEGILRLFANSPLPINPQDVWFNGWRHISPAAGILGPTQGEFLSALLVRRLSSDRWNKAFGNKAVVVEDGGLLPEKALEGGLKLTLLSPTPATLEKMRQTWGKDIDPGIVPGDLDAAWKKLGTRKAFLPRQGLLGGSSLLDALIEKQLKIDESEANGSAIAFLAEIENKSCLFLADAHQDVITASLKRLLAKRKESILKVDAVKVAHHGSAGNVSDDLLALIDSPRFLFSTNGAKFNHPDAEAVQRVIAGSKVKPVGLYFNYLSDTTKPWQPLDRQHGLNYVAHYNPSEDKPFVIEL</sequence>
<dbReference type="Proteomes" id="UP000683493">
    <property type="component" value="Chromosome"/>
</dbReference>
<keyword evidence="2" id="KW-1185">Reference proteome</keyword>
<protein>
    <recommendedName>
        <fullName evidence="3">MBL fold metallo-hydrolase</fullName>
    </recommendedName>
</protein>
<name>A0ABX8JJV4_9BACT</name>
<reference evidence="1 2" key="1">
    <citation type="submission" date="2021-06" db="EMBL/GenBank/DDBJ databases">
        <title>Gemonas diversity in paddy soil.</title>
        <authorList>
            <person name="Liu G."/>
        </authorList>
    </citation>
    <scope>NUCLEOTIDE SEQUENCE [LARGE SCALE GENOMIC DNA]</scope>
    <source>
        <strain evidence="1 2">RG29</strain>
    </source>
</reference>
<organism evidence="1 2">
    <name type="scientific">Geomonas diazotrophica</name>
    <dbReference type="NCBI Taxonomy" id="2843197"/>
    <lineage>
        <taxon>Bacteria</taxon>
        <taxon>Pseudomonadati</taxon>
        <taxon>Thermodesulfobacteriota</taxon>
        <taxon>Desulfuromonadia</taxon>
        <taxon>Geobacterales</taxon>
        <taxon>Geobacteraceae</taxon>
        <taxon>Geomonas</taxon>
    </lineage>
</organism>
<proteinExistence type="predicted"/>
<accession>A0ABX8JJV4</accession>
<evidence type="ECO:0000313" key="2">
    <source>
        <dbReference type="Proteomes" id="UP000683493"/>
    </source>
</evidence>
<evidence type="ECO:0000313" key="1">
    <source>
        <dbReference type="EMBL" id="QWV98659.1"/>
    </source>
</evidence>